<protein>
    <submittedName>
        <fullName evidence="1">Uncharacterized protein</fullName>
    </submittedName>
</protein>
<evidence type="ECO:0000313" key="1">
    <source>
        <dbReference type="EMBL" id="KAE8164799.1"/>
    </source>
</evidence>
<dbReference type="EMBL" id="ML738605">
    <property type="protein sequence ID" value="KAE8164799.1"/>
    <property type="molecule type" value="Genomic_DNA"/>
</dbReference>
<evidence type="ECO:0000313" key="2">
    <source>
        <dbReference type="Proteomes" id="UP000326950"/>
    </source>
</evidence>
<dbReference type="AlphaFoldDB" id="A0A5N6V1H6"/>
<dbReference type="Proteomes" id="UP000326950">
    <property type="component" value="Unassembled WGS sequence"/>
</dbReference>
<accession>A0A5N6V1H6</accession>
<proteinExistence type="predicted"/>
<sequence>MALNVPVERHQVPSSAAYNYKSNRPKIYGAIRALTTSAKAPTRPPKENAWMKPGAIQANFLFLYGTYQTILHESGDGYYETVAETCDDTAACCQTIGIGGRSH</sequence>
<name>A0A5N6V1H6_ASPTM</name>
<organism evidence="1 2">
    <name type="scientific">Aspergillus tamarii</name>
    <dbReference type="NCBI Taxonomy" id="41984"/>
    <lineage>
        <taxon>Eukaryota</taxon>
        <taxon>Fungi</taxon>
        <taxon>Dikarya</taxon>
        <taxon>Ascomycota</taxon>
        <taxon>Pezizomycotina</taxon>
        <taxon>Eurotiomycetes</taxon>
        <taxon>Eurotiomycetidae</taxon>
        <taxon>Eurotiales</taxon>
        <taxon>Aspergillaceae</taxon>
        <taxon>Aspergillus</taxon>
        <taxon>Aspergillus subgen. Circumdati</taxon>
    </lineage>
</organism>
<gene>
    <name evidence="1" type="ORF">BDV40DRAFT_298118</name>
</gene>
<keyword evidence="2" id="KW-1185">Reference proteome</keyword>
<reference evidence="1 2" key="1">
    <citation type="submission" date="2019-04" db="EMBL/GenBank/DDBJ databases">
        <title>Friends and foes A comparative genomics study of 23 Aspergillus species from section Flavi.</title>
        <authorList>
            <consortium name="DOE Joint Genome Institute"/>
            <person name="Kjaerbolling I."/>
            <person name="Vesth T."/>
            <person name="Frisvad J.C."/>
            <person name="Nybo J.L."/>
            <person name="Theobald S."/>
            <person name="Kildgaard S."/>
            <person name="Isbrandt T."/>
            <person name="Kuo A."/>
            <person name="Sato A."/>
            <person name="Lyhne E.K."/>
            <person name="Kogle M.E."/>
            <person name="Wiebenga A."/>
            <person name="Kun R.S."/>
            <person name="Lubbers R.J."/>
            <person name="Makela M.R."/>
            <person name="Barry K."/>
            <person name="Chovatia M."/>
            <person name="Clum A."/>
            <person name="Daum C."/>
            <person name="Haridas S."/>
            <person name="He G."/>
            <person name="LaButti K."/>
            <person name="Lipzen A."/>
            <person name="Mondo S."/>
            <person name="Riley R."/>
            <person name="Salamov A."/>
            <person name="Simmons B.A."/>
            <person name="Magnuson J.K."/>
            <person name="Henrissat B."/>
            <person name="Mortensen U.H."/>
            <person name="Larsen T.O."/>
            <person name="Devries R.P."/>
            <person name="Grigoriev I.V."/>
            <person name="Machida M."/>
            <person name="Baker S.E."/>
            <person name="Andersen M.R."/>
        </authorList>
    </citation>
    <scope>NUCLEOTIDE SEQUENCE [LARGE SCALE GENOMIC DNA]</scope>
    <source>
        <strain evidence="1 2">CBS 117626</strain>
    </source>
</reference>